<organism evidence="3 4">
    <name type="scientific">Nitzschia inconspicua</name>
    <dbReference type="NCBI Taxonomy" id="303405"/>
    <lineage>
        <taxon>Eukaryota</taxon>
        <taxon>Sar</taxon>
        <taxon>Stramenopiles</taxon>
        <taxon>Ochrophyta</taxon>
        <taxon>Bacillariophyta</taxon>
        <taxon>Bacillariophyceae</taxon>
        <taxon>Bacillariophycidae</taxon>
        <taxon>Bacillariales</taxon>
        <taxon>Bacillariaceae</taxon>
        <taxon>Nitzschia</taxon>
    </lineage>
</organism>
<gene>
    <name evidence="3" type="ORF">IV203_000356</name>
</gene>
<comment type="caution">
    <text evidence="3">The sequence shown here is derived from an EMBL/GenBank/DDBJ whole genome shotgun (WGS) entry which is preliminary data.</text>
</comment>
<dbReference type="OrthoDB" id="45503at2759"/>
<name>A0A9K3L4Q6_9STRA</name>
<evidence type="ECO:0000313" key="4">
    <source>
        <dbReference type="Proteomes" id="UP000693970"/>
    </source>
</evidence>
<dbReference type="AlphaFoldDB" id="A0A9K3L4Q6"/>
<dbReference type="Proteomes" id="UP000693970">
    <property type="component" value="Unassembled WGS sequence"/>
</dbReference>
<keyword evidence="4" id="KW-1185">Reference proteome</keyword>
<reference evidence="3" key="2">
    <citation type="submission" date="2021-04" db="EMBL/GenBank/DDBJ databases">
        <authorList>
            <person name="Podell S."/>
        </authorList>
    </citation>
    <scope>NUCLEOTIDE SEQUENCE</scope>
    <source>
        <strain evidence="3">Hildebrandi</strain>
    </source>
</reference>
<sequence length="583" mass="66228">MMRLVTVLVPFVTALWLSPASVVGKKCGDVCFDFSDEEPCVENCQKKQRCECCFEWNPRQESLSTLKWWENTDALEGDSSRLEWFRNRQVYEPIVDSKEKNLIAGVLYTHSQTTLKMTVLFPPLYPEEARQAAVFVIGTSTGKLWEQTCNINDGTWHCTVRFDSIPHTESYFYEVQYTADSNHYSSDYFYNYGGSIPMQKDYPRIAGVGCFGKDSTKNKDELRDAIIAQDPDILVLQGDQTYFHTNLLYGFLETIYAINELTRNIPTIVQLDDHDYGQGNIWGAWDEDEDSGAGFDVAPCVVNAVQDLSIGHLPDPGSDQTLDNGIKSYYTNYIYGKTDLAIMESRKFKNRRNGDSLFGSNQEAWVQEWCEDQERLKVILLQTPISILATNSTRNGEITSMRAVIQDVTTPGRDRFMGIIKDCTQLLLSGDQHLGIAVTYDQYGMSECASPAASNDIFWRLNSFEEGKSHMSGDGMQYTLHKVWNVKRNTYLKYRNAPNTRLVDNDVMKKNRADGFLMVNLDGTTATRKTKALRYAAKVLVQAHQLARTPAHSTHLKDFSALTQIALDMTNEVRSSFAWNRPL</sequence>
<protein>
    <submittedName>
        <fullName evidence="3">PhoD-like phosphatase</fullName>
    </submittedName>
</protein>
<dbReference type="Pfam" id="PF09423">
    <property type="entry name" value="PhoD"/>
    <property type="match status" value="1"/>
</dbReference>
<feature type="signal peptide" evidence="1">
    <location>
        <begin position="1"/>
        <end position="24"/>
    </location>
</feature>
<evidence type="ECO:0000259" key="2">
    <source>
        <dbReference type="Pfam" id="PF09423"/>
    </source>
</evidence>
<dbReference type="InterPro" id="IPR018946">
    <property type="entry name" value="PhoD-like_MPP"/>
</dbReference>
<dbReference type="EMBL" id="JAGRRH010000015">
    <property type="protein sequence ID" value="KAG7355670.1"/>
    <property type="molecule type" value="Genomic_DNA"/>
</dbReference>
<feature type="chain" id="PRO_5039899310" evidence="1">
    <location>
        <begin position="25"/>
        <end position="583"/>
    </location>
</feature>
<reference evidence="3" key="1">
    <citation type="journal article" date="2021" name="Sci. Rep.">
        <title>Diploid genomic architecture of Nitzschia inconspicua, an elite biomass production diatom.</title>
        <authorList>
            <person name="Oliver A."/>
            <person name="Podell S."/>
            <person name="Pinowska A."/>
            <person name="Traller J.C."/>
            <person name="Smith S.R."/>
            <person name="McClure R."/>
            <person name="Beliaev A."/>
            <person name="Bohutskyi P."/>
            <person name="Hill E.A."/>
            <person name="Rabines A."/>
            <person name="Zheng H."/>
            <person name="Allen L.Z."/>
            <person name="Kuo A."/>
            <person name="Grigoriev I.V."/>
            <person name="Allen A.E."/>
            <person name="Hazlebeck D."/>
            <person name="Allen E.E."/>
        </authorList>
    </citation>
    <scope>NUCLEOTIDE SEQUENCE</scope>
    <source>
        <strain evidence="3">Hildebrandi</strain>
    </source>
</reference>
<feature type="domain" description="PhoD-like phosphatase metallophosphatase" evidence="2">
    <location>
        <begin position="259"/>
        <end position="447"/>
    </location>
</feature>
<evidence type="ECO:0000256" key="1">
    <source>
        <dbReference type="SAM" id="SignalP"/>
    </source>
</evidence>
<accession>A0A9K3L4Q6</accession>
<keyword evidence="1" id="KW-0732">Signal</keyword>
<evidence type="ECO:0000313" key="3">
    <source>
        <dbReference type="EMBL" id="KAG7355670.1"/>
    </source>
</evidence>
<proteinExistence type="predicted"/>